<reference evidence="2" key="1">
    <citation type="submission" date="2020-11" db="EMBL/GenBank/DDBJ databases">
        <title>Bacterial whole genome sequence for Panacibacter sp. DH6.</title>
        <authorList>
            <person name="Le V."/>
            <person name="Ko S."/>
            <person name="Ahn C.-Y."/>
            <person name="Oh H.-M."/>
        </authorList>
    </citation>
    <scope>NUCLEOTIDE SEQUENCE</scope>
    <source>
        <strain evidence="2">DH6</strain>
    </source>
</reference>
<dbReference type="AlphaFoldDB" id="A0A931GYX5"/>
<name>A0A931GYX5_9BACT</name>
<keyword evidence="1" id="KW-0732">Signal</keyword>
<sequence length="166" mass="18835">MKKLFFGLLFGLLCHISFAQNLPDFDAISIDKKEDFNVTADDAALQAANYLFSTPLEKNDAGRLRSMQYIIKWMSGTPDYNFTLDEQATKFAKKSDDLLGLYMAAMTKYVLENKENAKDQNMIKLNAVKLIIAYAKEEKNKVKINAELKKAIEADDKGELSTYLKI</sequence>
<protein>
    <submittedName>
        <fullName evidence="2">Uncharacterized protein</fullName>
    </submittedName>
</protein>
<accession>A0A931GYX5</accession>
<evidence type="ECO:0000256" key="1">
    <source>
        <dbReference type="SAM" id="SignalP"/>
    </source>
</evidence>
<dbReference type="EMBL" id="JADWYR010000002">
    <property type="protein sequence ID" value="MBG9377911.1"/>
    <property type="molecule type" value="Genomic_DNA"/>
</dbReference>
<dbReference type="Proteomes" id="UP000628448">
    <property type="component" value="Unassembled WGS sequence"/>
</dbReference>
<dbReference type="RefSeq" id="WP_196991972.1">
    <property type="nucleotide sequence ID" value="NZ_JADWYR010000002.1"/>
</dbReference>
<feature type="chain" id="PRO_5036897207" evidence="1">
    <location>
        <begin position="20"/>
        <end position="166"/>
    </location>
</feature>
<keyword evidence="3" id="KW-1185">Reference proteome</keyword>
<evidence type="ECO:0000313" key="2">
    <source>
        <dbReference type="EMBL" id="MBG9377911.1"/>
    </source>
</evidence>
<feature type="signal peptide" evidence="1">
    <location>
        <begin position="1"/>
        <end position="19"/>
    </location>
</feature>
<evidence type="ECO:0000313" key="3">
    <source>
        <dbReference type="Proteomes" id="UP000628448"/>
    </source>
</evidence>
<gene>
    <name evidence="2" type="ORF">I5907_16845</name>
</gene>
<comment type="caution">
    <text evidence="2">The sequence shown here is derived from an EMBL/GenBank/DDBJ whole genome shotgun (WGS) entry which is preliminary data.</text>
</comment>
<proteinExistence type="predicted"/>
<organism evidence="2 3">
    <name type="scientific">Panacibacter microcysteis</name>
    <dbReference type="NCBI Taxonomy" id="2793269"/>
    <lineage>
        <taxon>Bacteria</taxon>
        <taxon>Pseudomonadati</taxon>
        <taxon>Bacteroidota</taxon>
        <taxon>Chitinophagia</taxon>
        <taxon>Chitinophagales</taxon>
        <taxon>Chitinophagaceae</taxon>
        <taxon>Panacibacter</taxon>
    </lineage>
</organism>